<dbReference type="EMBL" id="PVEP01000001">
    <property type="protein sequence ID" value="PQV58453.1"/>
    <property type="molecule type" value="Genomic_DNA"/>
</dbReference>
<dbReference type="PROSITE" id="PS51257">
    <property type="entry name" value="PROKAR_LIPOPROTEIN"/>
    <property type="match status" value="1"/>
</dbReference>
<accession>A0A2S8SCF2</accession>
<protein>
    <recommendedName>
        <fullName evidence="4">Lipoprotein</fullName>
    </recommendedName>
</protein>
<dbReference type="InterPro" id="IPR046705">
    <property type="entry name" value="DUF6778"/>
</dbReference>
<evidence type="ECO:0000313" key="2">
    <source>
        <dbReference type="EMBL" id="PQV58453.1"/>
    </source>
</evidence>
<reference evidence="2 3" key="1">
    <citation type="submission" date="2018-02" db="EMBL/GenBank/DDBJ databases">
        <title>Genomic Encyclopedia of Archaeal and Bacterial Type Strains, Phase II (KMG-II): from individual species to whole genera.</title>
        <authorList>
            <person name="Goeker M."/>
        </authorList>
    </citation>
    <scope>NUCLEOTIDE SEQUENCE [LARGE SCALE GENOMIC DNA]</scope>
    <source>
        <strain evidence="2 3">DSM 18921</strain>
    </source>
</reference>
<name>A0A2S8SCF2_9RHOB</name>
<evidence type="ECO:0008006" key="4">
    <source>
        <dbReference type="Google" id="ProtNLM"/>
    </source>
</evidence>
<feature type="chain" id="PRO_5015524026" description="Lipoprotein" evidence="1">
    <location>
        <begin position="21"/>
        <end position="205"/>
    </location>
</feature>
<organism evidence="2 3">
    <name type="scientific">Albidovulum denitrificans</name>
    <dbReference type="NCBI Taxonomy" id="404881"/>
    <lineage>
        <taxon>Bacteria</taxon>
        <taxon>Pseudomonadati</taxon>
        <taxon>Pseudomonadota</taxon>
        <taxon>Alphaproteobacteria</taxon>
        <taxon>Rhodobacterales</taxon>
        <taxon>Paracoccaceae</taxon>
        <taxon>Albidovulum</taxon>
    </lineage>
</organism>
<keyword evidence="1" id="KW-0732">Signal</keyword>
<gene>
    <name evidence="2" type="ORF">LX70_00265</name>
</gene>
<dbReference type="Proteomes" id="UP000238338">
    <property type="component" value="Unassembled WGS sequence"/>
</dbReference>
<dbReference type="Pfam" id="PF20569">
    <property type="entry name" value="DUF6778"/>
    <property type="match status" value="1"/>
</dbReference>
<comment type="caution">
    <text evidence="2">The sequence shown here is derived from an EMBL/GenBank/DDBJ whole genome shotgun (WGS) entry which is preliminary data.</text>
</comment>
<dbReference type="RefSeq" id="WP_146111525.1">
    <property type="nucleotide sequence ID" value="NZ_PVEP01000001.1"/>
</dbReference>
<dbReference type="AlphaFoldDB" id="A0A2S8SCF2"/>
<evidence type="ECO:0000313" key="3">
    <source>
        <dbReference type="Proteomes" id="UP000238338"/>
    </source>
</evidence>
<keyword evidence="3" id="KW-1185">Reference proteome</keyword>
<proteinExistence type="predicted"/>
<sequence length="205" mass="21887">MRIGNRLVKLASAMALVVLAGCSGTFRTYYDDPVPAAQSANWRLSSVHVTAPRSLVVSEEEVFVPKADIVWREDPSGNRYEQVEALMQSAIARGAAGLHGSRPVTIEATMVRFHAMTMLAEAKAPAGVHNVEFNMTIRDARTGAVLYGPEFVEASFPAMTGAQMARARAAGQSQRSQISNNVALTIRGLLGLGPDARKTFSGIGA</sequence>
<evidence type="ECO:0000256" key="1">
    <source>
        <dbReference type="SAM" id="SignalP"/>
    </source>
</evidence>
<feature type="signal peptide" evidence="1">
    <location>
        <begin position="1"/>
        <end position="20"/>
    </location>
</feature>
<dbReference type="OrthoDB" id="7836640at2"/>